<evidence type="ECO:0000313" key="3">
    <source>
        <dbReference type="Proteomes" id="UP000230914"/>
    </source>
</evidence>
<comment type="caution">
    <text evidence="2">The sequence shown here is derived from an EMBL/GenBank/DDBJ whole genome shotgun (WGS) entry which is preliminary data.</text>
</comment>
<feature type="transmembrane region" description="Helical" evidence="1">
    <location>
        <begin position="81"/>
        <end position="99"/>
    </location>
</feature>
<dbReference type="AlphaFoldDB" id="A0A2G6K708"/>
<keyword evidence="1" id="KW-1133">Transmembrane helix</keyword>
<reference evidence="2 3" key="1">
    <citation type="submission" date="2017-10" db="EMBL/GenBank/DDBJ databases">
        <title>Novel microbial diversity and functional potential in the marine mammal oral microbiome.</title>
        <authorList>
            <person name="Dudek N.K."/>
            <person name="Sun C.L."/>
            <person name="Burstein D."/>
            <person name="Kantor R.S."/>
            <person name="Aliaga Goltsman D.S."/>
            <person name="Bik E.M."/>
            <person name="Thomas B.C."/>
            <person name="Banfield J.F."/>
            <person name="Relman D.A."/>
        </authorList>
    </citation>
    <scope>NUCLEOTIDE SEQUENCE [LARGE SCALE GENOMIC DNA]</scope>
    <source>
        <strain evidence="2">DOLJORAL78_61_10</strain>
    </source>
</reference>
<keyword evidence="1" id="KW-0812">Transmembrane</keyword>
<dbReference type="Proteomes" id="UP000230914">
    <property type="component" value="Unassembled WGS sequence"/>
</dbReference>
<name>A0A2G6K708_9ACTN</name>
<accession>A0A2G6K708</accession>
<dbReference type="EMBL" id="PDSL01000081">
    <property type="protein sequence ID" value="PIE31488.1"/>
    <property type="molecule type" value="Genomic_DNA"/>
</dbReference>
<feature type="transmembrane region" description="Helical" evidence="1">
    <location>
        <begin position="37"/>
        <end position="61"/>
    </location>
</feature>
<protein>
    <submittedName>
        <fullName evidence="2">Uncharacterized protein</fullName>
    </submittedName>
</protein>
<evidence type="ECO:0000256" key="1">
    <source>
        <dbReference type="SAM" id="Phobius"/>
    </source>
</evidence>
<sequence length="104" mass="10959">MPANPLTDPTWANTVTDQIVSTIGTVRDKTTNNAIKAVRGIVFGLLAAILGLVALVLLLIVLTRGLQSLLAFGLSEARAVYVSYLIIGVLLTVVGLALMKKRSA</sequence>
<organism evidence="2 3">
    <name type="scientific">Ilumatobacter coccineus</name>
    <dbReference type="NCBI Taxonomy" id="467094"/>
    <lineage>
        <taxon>Bacteria</taxon>
        <taxon>Bacillati</taxon>
        <taxon>Actinomycetota</taxon>
        <taxon>Acidimicrobiia</taxon>
        <taxon>Acidimicrobiales</taxon>
        <taxon>Ilumatobacteraceae</taxon>
        <taxon>Ilumatobacter</taxon>
    </lineage>
</organism>
<proteinExistence type="predicted"/>
<evidence type="ECO:0000313" key="2">
    <source>
        <dbReference type="EMBL" id="PIE31488.1"/>
    </source>
</evidence>
<keyword evidence="1" id="KW-0472">Membrane</keyword>
<gene>
    <name evidence="2" type="ORF">CSA55_05615</name>
</gene>